<evidence type="ECO:0000313" key="3">
    <source>
        <dbReference type="Proteomes" id="UP000094893"/>
    </source>
</evidence>
<protein>
    <recommendedName>
        <fullName evidence="5">DUF2203 domain-containing protein</fullName>
    </recommendedName>
</protein>
<dbReference type="EMBL" id="LWSA01000174">
    <property type="protein sequence ID" value="OCX71236.1"/>
    <property type="molecule type" value="Genomic_DNA"/>
</dbReference>
<comment type="caution">
    <text evidence="1">The sequence shown here is derived from an EMBL/GenBank/DDBJ whole genome shotgun (WGS) entry which is preliminary data.</text>
</comment>
<dbReference type="Proteomes" id="UP000095008">
    <property type="component" value="Unassembled WGS sequence"/>
</dbReference>
<dbReference type="GeneID" id="60697042"/>
<dbReference type="Pfam" id="PF09969">
    <property type="entry name" value="DUF2203"/>
    <property type="match status" value="1"/>
</dbReference>
<reference evidence="1 3" key="1">
    <citation type="journal article" date="2016" name="Int. J. Mol. Sci.">
        <title>Comparative genomics of the extreme acidophile Acidithiobacillus thiooxidans reveals intraspecific divergence and niche adaptation.</title>
        <authorList>
            <person name="Zhang X."/>
            <person name="Feng X."/>
            <person name="Tao J."/>
            <person name="Ma L."/>
            <person name="Xiao Y."/>
            <person name="Liang Y."/>
            <person name="Liu X."/>
            <person name="Yin H."/>
        </authorList>
    </citation>
    <scope>NUCLEOTIDE SEQUENCE [LARGE SCALE GENOMIC DNA]</scope>
    <source>
        <strain evidence="1 3">A02</strain>
        <strain evidence="2">DXS-W</strain>
    </source>
</reference>
<evidence type="ECO:0008006" key="5">
    <source>
        <dbReference type="Google" id="ProtNLM"/>
    </source>
</evidence>
<proteinExistence type="predicted"/>
<organism evidence="1 3">
    <name type="scientific">Acidithiobacillus thiooxidans</name>
    <name type="common">Thiobacillus thiooxidans</name>
    <dbReference type="NCBI Taxonomy" id="930"/>
    <lineage>
        <taxon>Bacteria</taxon>
        <taxon>Pseudomonadati</taxon>
        <taxon>Pseudomonadota</taxon>
        <taxon>Acidithiobacillia</taxon>
        <taxon>Acidithiobacillales</taxon>
        <taxon>Acidithiobacillaceae</taxon>
        <taxon>Acidithiobacillus</taxon>
    </lineage>
</organism>
<evidence type="ECO:0000313" key="4">
    <source>
        <dbReference type="Proteomes" id="UP000095008"/>
    </source>
</evidence>
<keyword evidence="4" id="KW-1185">Reference proteome</keyword>
<sequence length="149" mass="17358">MPETDGLHGHGDSVFAIQRPGQIRVFTLLEARQIFPLVRNITAQAVDELSPVLESMRANMENHLLLQQQEIHYEEIVQRWINKMERLGVVVSGLWLVDFDTGDGYLCWRHPEPVLDYYHGHEQGFGQRRPLQEVIREQQPEWADCTPMI</sequence>
<evidence type="ECO:0000313" key="2">
    <source>
        <dbReference type="EMBL" id="OCX76465.1"/>
    </source>
</evidence>
<dbReference type="Proteomes" id="UP000094893">
    <property type="component" value="Unassembled WGS sequence"/>
</dbReference>
<name>A0A1C2ILZ9_ACITH</name>
<dbReference type="eggNOG" id="COG4911">
    <property type="taxonomic scope" value="Bacteria"/>
</dbReference>
<dbReference type="InterPro" id="IPR018699">
    <property type="entry name" value="DUF2203"/>
</dbReference>
<dbReference type="OrthoDB" id="9802910at2"/>
<dbReference type="STRING" id="930.GCA_002079865_01767"/>
<accession>A0A1C2ILZ9</accession>
<dbReference type="RefSeq" id="WP_010637861.1">
    <property type="nucleotide sequence ID" value="NZ_JAAOMO010000101.1"/>
</dbReference>
<evidence type="ECO:0000313" key="1">
    <source>
        <dbReference type="EMBL" id="OCX71236.1"/>
    </source>
</evidence>
<dbReference type="AlphaFoldDB" id="A0A1C2ILZ9"/>
<gene>
    <name evidence="2" type="ORF">A6M23_00220</name>
    <name evidence="1" type="ORF">A6P07_12545</name>
</gene>
<dbReference type="EMBL" id="LWRY01000002">
    <property type="protein sequence ID" value="OCX76465.1"/>
    <property type="molecule type" value="Genomic_DNA"/>
</dbReference>